<dbReference type="SUPFAM" id="SSF47598">
    <property type="entry name" value="Ribbon-helix-helix"/>
    <property type="match status" value="1"/>
</dbReference>
<evidence type="ECO:0000313" key="3">
    <source>
        <dbReference type="Proteomes" id="UP000547614"/>
    </source>
</evidence>
<dbReference type="InterPro" id="IPR002145">
    <property type="entry name" value="CopG"/>
</dbReference>
<name>A0A839VAM7_9GAMM</name>
<feature type="domain" description="Ribbon-helix-helix protein CopG" evidence="1">
    <location>
        <begin position="4"/>
        <end position="41"/>
    </location>
</feature>
<dbReference type="Proteomes" id="UP000547614">
    <property type="component" value="Unassembled WGS sequence"/>
</dbReference>
<reference evidence="2 3" key="1">
    <citation type="submission" date="2020-08" db="EMBL/GenBank/DDBJ databases">
        <title>Genomic Encyclopedia of Type Strains, Phase III (KMG-III): the genomes of soil and plant-associated and newly described type strains.</title>
        <authorList>
            <person name="Whitman W."/>
        </authorList>
    </citation>
    <scope>NUCLEOTIDE SEQUENCE [LARGE SCALE GENOMIC DNA]</scope>
    <source>
        <strain evidence="2 3">CECT 7282</strain>
    </source>
</reference>
<organism evidence="2 3">
    <name type="scientific">Halomonas cerina</name>
    <dbReference type="NCBI Taxonomy" id="447424"/>
    <lineage>
        <taxon>Bacteria</taxon>
        <taxon>Pseudomonadati</taxon>
        <taxon>Pseudomonadota</taxon>
        <taxon>Gammaproteobacteria</taxon>
        <taxon>Oceanospirillales</taxon>
        <taxon>Halomonadaceae</taxon>
        <taxon>Halomonas</taxon>
    </lineage>
</organism>
<dbReference type="GO" id="GO:0006355">
    <property type="term" value="P:regulation of DNA-templated transcription"/>
    <property type="evidence" value="ECO:0007669"/>
    <property type="project" value="InterPro"/>
</dbReference>
<dbReference type="Gene3D" id="1.10.1220.10">
    <property type="entry name" value="Met repressor-like"/>
    <property type="match status" value="1"/>
</dbReference>
<dbReference type="InterPro" id="IPR013321">
    <property type="entry name" value="Arc_rbn_hlx_hlx"/>
</dbReference>
<proteinExistence type="predicted"/>
<protein>
    <submittedName>
        <fullName evidence="2">Metal-responsive CopG/Arc/MetJ family transcriptional regulator</fullName>
    </submittedName>
</protein>
<sequence>MSTLSIRFPEDLERKLAEEARLAHKGRSELVREAVQEYVLRRERERFIQDMVQEMREWQDDALGREVSGELSDEMPDDDLDALIRTEHDAGVDPNARWWK</sequence>
<keyword evidence="3" id="KW-1185">Reference proteome</keyword>
<dbReference type="InterPro" id="IPR010985">
    <property type="entry name" value="Ribbon_hlx_hlx"/>
</dbReference>
<evidence type="ECO:0000259" key="1">
    <source>
        <dbReference type="Pfam" id="PF01402"/>
    </source>
</evidence>
<comment type="caution">
    <text evidence="2">The sequence shown here is derived from an EMBL/GenBank/DDBJ whole genome shotgun (WGS) entry which is preliminary data.</text>
</comment>
<dbReference type="AlphaFoldDB" id="A0A839VAM7"/>
<dbReference type="Pfam" id="PF01402">
    <property type="entry name" value="RHH_1"/>
    <property type="match status" value="1"/>
</dbReference>
<dbReference type="RefSeq" id="WP_183324315.1">
    <property type="nucleotide sequence ID" value="NZ_JACHXP010000003.1"/>
</dbReference>
<gene>
    <name evidence="2" type="ORF">FHR94_000790</name>
</gene>
<accession>A0A839VAM7</accession>
<dbReference type="EMBL" id="JACHXP010000003">
    <property type="protein sequence ID" value="MBB3189566.1"/>
    <property type="molecule type" value="Genomic_DNA"/>
</dbReference>
<evidence type="ECO:0000313" key="2">
    <source>
        <dbReference type="EMBL" id="MBB3189566.1"/>
    </source>
</evidence>